<proteinExistence type="predicted"/>
<dbReference type="GO" id="GO:0055085">
    <property type="term" value="P:transmembrane transport"/>
    <property type="evidence" value="ECO:0007669"/>
    <property type="project" value="UniProtKB-ARBA"/>
</dbReference>
<dbReference type="GO" id="GO:0016887">
    <property type="term" value="F:ATP hydrolysis activity"/>
    <property type="evidence" value="ECO:0007669"/>
    <property type="project" value="InterPro"/>
</dbReference>
<evidence type="ECO:0000256" key="1">
    <source>
        <dbReference type="ARBA" id="ARBA00022448"/>
    </source>
</evidence>
<evidence type="ECO:0000256" key="3">
    <source>
        <dbReference type="ARBA" id="ARBA00022840"/>
    </source>
</evidence>
<feature type="domain" description="ABC transporter" evidence="4">
    <location>
        <begin position="6"/>
        <end position="250"/>
    </location>
</feature>
<reference evidence="5 6" key="1">
    <citation type="submission" date="2016-06" db="EMBL/GenBank/DDBJ databases">
        <title>Genome sequencing of Cryobacterium arcticum PAMC 27867.</title>
        <authorList>
            <person name="Lee J."/>
            <person name="Kim O.-S."/>
        </authorList>
    </citation>
    <scope>NUCLEOTIDE SEQUENCE [LARGE SCALE GENOMIC DNA]</scope>
    <source>
        <strain evidence="5 6">PAMC 27867</strain>
    </source>
</reference>
<evidence type="ECO:0000256" key="2">
    <source>
        <dbReference type="ARBA" id="ARBA00022741"/>
    </source>
</evidence>
<dbReference type="InterPro" id="IPR003439">
    <property type="entry name" value="ABC_transporter-like_ATP-bd"/>
</dbReference>
<dbReference type="InterPro" id="IPR003593">
    <property type="entry name" value="AAA+_ATPase"/>
</dbReference>
<dbReference type="GO" id="GO:0005524">
    <property type="term" value="F:ATP binding"/>
    <property type="evidence" value="ECO:0007669"/>
    <property type="project" value="UniProtKB-KW"/>
</dbReference>
<dbReference type="STRING" id="670052.PA27867_3498"/>
<dbReference type="PANTHER" id="PTHR43776">
    <property type="entry name" value="TRANSPORT ATP-BINDING PROTEIN"/>
    <property type="match status" value="1"/>
</dbReference>
<dbReference type="Pfam" id="PF00005">
    <property type="entry name" value="ABC_tran"/>
    <property type="match status" value="1"/>
</dbReference>
<evidence type="ECO:0000313" key="6">
    <source>
        <dbReference type="Proteomes" id="UP000092582"/>
    </source>
</evidence>
<name>A0A1B1BPI4_9MICO</name>
<dbReference type="CDD" id="cd03257">
    <property type="entry name" value="ABC_NikE_OppD_transporters"/>
    <property type="match status" value="1"/>
</dbReference>
<keyword evidence="6" id="KW-1185">Reference proteome</keyword>
<keyword evidence="2" id="KW-0547">Nucleotide-binding</keyword>
<protein>
    <submittedName>
        <fullName evidence="5">Peptide ABC transporter ATP-binding protein</fullName>
    </submittedName>
</protein>
<dbReference type="SUPFAM" id="SSF52540">
    <property type="entry name" value="P-loop containing nucleoside triphosphate hydrolases"/>
    <property type="match status" value="1"/>
</dbReference>
<dbReference type="Proteomes" id="UP000092582">
    <property type="component" value="Chromosome 1"/>
</dbReference>
<keyword evidence="1" id="KW-0813">Transport</keyword>
<dbReference type="InterPro" id="IPR050319">
    <property type="entry name" value="ABC_transp_ATP-bind"/>
</dbReference>
<accession>A0A1B1BPI4</accession>
<dbReference type="AlphaFoldDB" id="A0A1B1BPI4"/>
<dbReference type="EMBL" id="CP016282">
    <property type="protein sequence ID" value="ANP74421.1"/>
    <property type="molecule type" value="Genomic_DNA"/>
</dbReference>
<gene>
    <name evidence="5" type="ORF">PA27867_3498</name>
</gene>
<dbReference type="KEGG" id="cart:PA27867_3498"/>
<dbReference type="OrthoDB" id="8481147at2"/>
<dbReference type="PATRIC" id="fig|670052.7.peg.3600"/>
<dbReference type="RefSeq" id="WP_066598352.1">
    <property type="nucleotide sequence ID" value="NZ_CP016282.1"/>
</dbReference>
<dbReference type="InterPro" id="IPR017871">
    <property type="entry name" value="ABC_transporter-like_CS"/>
</dbReference>
<dbReference type="InterPro" id="IPR027417">
    <property type="entry name" value="P-loop_NTPase"/>
</dbReference>
<evidence type="ECO:0000259" key="4">
    <source>
        <dbReference type="PROSITE" id="PS50893"/>
    </source>
</evidence>
<evidence type="ECO:0000313" key="5">
    <source>
        <dbReference type="EMBL" id="ANP74421.1"/>
    </source>
</evidence>
<keyword evidence="3 5" id="KW-0067">ATP-binding</keyword>
<organism evidence="5 6">
    <name type="scientific">Cryobacterium arcticum</name>
    <dbReference type="NCBI Taxonomy" id="670052"/>
    <lineage>
        <taxon>Bacteria</taxon>
        <taxon>Bacillati</taxon>
        <taxon>Actinomycetota</taxon>
        <taxon>Actinomycetes</taxon>
        <taxon>Micrococcales</taxon>
        <taxon>Microbacteriaceae</taxon>
        <taxon>Cryobacterium</taxon>
    </lineage>
</organism>
<dbReference type="SMART" id="SM00382">
    <property type="entry name" value="AAA"/>
    <property type="match status" value="1"/>
</dbReference>
<dbReference type="PROSITE" id="PS50893">
    <property type="entry name" value="ABC_TRANSPORTER_2"/>
    <property type="match status" value="1"/>
</dbReference>
<dbReference type="Gene3D" id="3.40.50.300">
    <property type="entry name" value="P-loop containing nucleotide triphosphate hydrolases"/>
    <property type="match status" value="1"/>
</dbReference>
<sequence length="272" mass="29728">MNTAEFVLENVVKRFGSKHGHVAVDRVSTRFSNTQAVGIIGESGSGKSTLGRMLCGLENPTSGSIRFNGEELADIRRSRPRLEEFRREVQLIGQDTTSSFDPRHSLRESIMYPAMNLGGLNRRDAYEKTDEVLLQLGLAPAMADRAAGSVSGGQRQRFAIARALIVEPRILVCDEVVSALDVSVQGGILNFLKTFSRTRAAGIIFISHGLPATAFISQELMVMYQGGIVENGPTREVVTNPAHDYTKKLLAGYHNTGDADAHQYPEKETHVA</sequence>
<dbReference type="PROSITE" id="PS00211">
    <property type="entry name" value="ABC_TRANSPORTER_1"/>
    <property type="match status" value="1"/>
</dbReference>